<keyword evidence="3" id="KW-1185">Reference proteome</keyword>
<feature type="compositionally biased region" description="Basic and acidic residues" evidence="1">
    <location>
        <begin position="17"/>
        <end position="27"/>
    </location>
</feature>
<evidence type="ECO:0000313" key="3">
    <source>
        <dbReference type="Proteomes" id="UP000076727"/>
    </source>
</evidence>
<feature type="compositionally biased region" description="Basic and acidic residues" evidence="1">
    <location>
        <begin position="139"/>
        <end position="156"/>
    </location>
</feature>
<dbReference type="Proteomes" id="UP000076727">
    <property type="component" value="Unassembled WGS sequence"/>
</dbReference>
<reference evidence="2 3" key="1">
    <citation type="journal article" date="2016" name="Mol. Biol. Evol.">
        <title>Comparative Genomics of Early-Diverging Mushroom-Forming Fungi Provides Insights into the Origins of Lignocellulose Decay Capabilities.</title>
        <authorList>
            <person name="Nagy L.G."/>
            <person name="Riley R."/>
            <person name="Tritt A."/>
            <person name="Adam C."/>
            <person name="Daum C."/>
            <person name="Floudas D."/>
            <person name="Sun H."/>
            <person name="Yadav J.S."/>
            <person name="Pangilinan J."/>
            <person name="Larsson K.H."/>
            <person name="Matsuura K."/>
            <person name="Barry K."/>
            <person name="Labutti K."/>
            <person name="Kuo R."/>
            <person name="Ohm R.A."/>
            <person name="Bhattacharya S.S."/>
            <person name="Shirouzu T."/>
            <person name="Yoshinaga Y."/>
            <person name="Martin F.M."/>
            <person name="Grigoriev I.V."/>
            <person name="Hibbett D.S."/>
        </authorList>
    </citation>
    <scope>NUCLEOTIDE SEQUENCE [LARGE SCALE GENOMIC DNA]</scope>
    <source>
        <strain evidence="2 3">L-15889</strain>
    </source>
</reference>
<sequence>MSTPVPYGITHLSNLPRDGRCGAREPGPRTGPRAKLQLQVQLSSGGRRQRALKETSPALGHVGSARDRGQTRIPTASMLPRISIIWSQKGPNQNPPPRPRPGSQPSRPTPIGLSCRRYGASGDSSRQLQDPGPRQHSTQRQERLKTLPRTHKERDVAARIRPRRRASAWGASWSRQNPGHGLCCAVAVVAYRGMRQRRLLYLGTT</sequence>
<gene>
    <name evidence="2" type="ORF">DAEQUDRAFT_334790</name>
</gene>
<feature type="region of interest" description="Disordered" evidence="1">
    <location>
        <begin position="1"/>
        <end position="156"/>
    </location>
</feature>
<evidence type="ECO:0000313" key="2">
    <source>
        <dbReference type="EMBL" id="KZT68428.1"/>
    </source>
</evidence>
<protein>
    <submittedName>
        <fullName evidence="2">Uncharacterized protein</fullName>
    </submittedName>
</protein>
<feature type="compositionally biased region" description="Pro residues" evidence="1">
    <location>
        <begin position="93"/>
        <end position="102"/>
    </location>
</feature>
<dbReference type="EMBL" id="KV429067">
    <property type="protein sequence ID" value="KZT68428.1"/>
    <property type="molecule type" value="Genomic_DNA"/>
</dbReference>
<organism evidence="2 3">
    <name type="scientific">Daedalea quercina L-15889</name>
    <dbReference type="NCBI Taxonomy" id="1314783"/>
    <lineage>
        <taxon>Eukaryota</taxon>
        <taxon>Fungi</taxon>
        <taxon>Dikarya</taxon>
        <taxon>Basidiomycota</taxon>
        <taxon>Agaricomycotina</taxon>
        <taxon>Agaricomycetes</taxon>
        <taxon>Polyporales</taxon>
        <taxon>Fomitopsis</taxon>
    </lineage>
</organism>
<evidence type="ECO:0000256" key="1">
    <source>
        <dbReference type="SAM" id="MobiDB-lite"/>
    </source>
</evidence>
<accession>A0A165PNF2</accession>
<name>A0A165PNF2_9APHY</name>
<proteinExistence type="predicted"/>
<dbReference type="AlphaFoldDB" id="A0A165PNF2"/>